<keyword evidence="2" id="KW-1185">Reference proteome</keyword>
<proteinExistence type="predicted"/>
<evidence type="ECO:0000313" key="2">
    <source>
        <dbReference type="Proteomes" id="UP000471465"/>
    </source>
</evidence>
<comment type="caution">
    <text evidence="1">The sequence shown here is derived from an EMBL/GenBank/DDBJ whole genome shotgun (WGS) entry which is preliminary data.</text>
</comment>
<sequence length="40" mass="4613">MVCHGYDLMVIAFSDIHDKPLLLRANMTKLSVYTYKKAQP</sequence>
<protein>
    <submittedName>
        <fullName evidence="1">Uncharacterized protein</fullName>
    </submittedName>
</protein>
<accession>A0A6N7C260</accession>
<dbReference type="EMBL" id="VZIZ01000014">
    <property type="protein sequence ID" value="KAF0568887.1"/>
    <property type="molecule type" value="Genomic_DNA"/>
</dbReference>
<name>A0A6N7C260_9GAMM</name>
<gene>
    <name evidence="1" type="ORF">FQV37_391</name>
</gene>
<evidence type="ECO:0000313" key="1">
    <source>
        <dbReference type="EMBL" id="KAF0568887.1"/>
    </source>
</evidence>
<dbReference type="Proteomes" id="UP000471465">
    <property type="component" value="Unassembled WGS sequence"/>
</dbReference>
<organism evidence="1 2">
    <name type="scientific">Psychrobacter nivimaris</name>
    <dbReference type="NCBI Taxonomy" id="281738"/>
    <lineage>
        <taxon>Bacteria</taxon>
        <taxon>Pseudomonadati</taxon>
        <taxon>Pseudomonadota</taxon>
        <taxon>Gammaproteobacteria</taxon>
        <taxon>Moraxellales</taxon>
        <taxon>Moraxellaceae</taxon>
        <taxon>Psychrobacter</taxon>
    </lineage>
</organism>
<reference evidence="1 2" key="1">
    <citation type="submission" date="2019-09" db="EMBL/GenBank/DDBJ databases">
        <title>Draft genome sequence of Psychrobacter nivimaris LAMA 639, in search for biotechnological relevant genes.</title>
        <authorList>
            <person name="Lima A.O.S."/>
            <person name="Staloch B.E.K."/>
            <person name="Freitas R.C."/>
            <person name="Niero H."/>
            <person name="Silva M.A.C."/>
        </authorList>
    </citation>
    <scope>NUCLEOTIDE SEQUENCE [LARGE SCALE GENOMIC DNA]</scope>
    <source>
        <strain evidence="1 2">LAMA 639</strain>
    </source>
</reference>
<dbReference type="AlphaFoldDB" id="A0A6N7C260"/>